<feature type="domain" description="HTH araC/xylS-type" evidence="5">
    <location>
        <begin position="171"/>
        <end position="269"/>
    </location>
</feature>
<feature type="domain" description="Response regulatory" evidence="6">
    <location>
        <begin position="16"/>
        <end position="132"/>
    </location>
</feature>
<dbReference type="Pfam" id="PF00072">
    <property type="entry name" value="Response_reg"/>
    <property type="match status" value="1"/>
</dbReference>
<dbReference type="PRINTS" id="PR00032">
    <property type="entry name" value="HTHARAC"/>
</dbReference>
<dbReference type="PROSITE" id="PS01124">
    <property type="entry name" value="HTH_ARAC_FAMILY_2"/>
    <property type="match status" value="1"/>
</dbReference>
<dbReference type="OrthoDB" id="9801101at2"/>
<dbReference type="AlphaFoldDB" id="A0A2U1CKA5"/>
<evidence type="ECO:0000313" key="8">
    <source>
        <dbReference type="Proteomes" id="UP000246145"/>
    </source>
</evidence>
<keyword evidence="3" id="KW-0804">Transcription</keyword>
<name>A0A2U1CKA5_9BURK</name>
<gene>
    <name evidence="7" type="ORF">C7440_2977</name>
</gene>
<dbReference type="PANTHER" id="PTHR47893">
    <property type="entry name" value="REGULATORY PROTEIN PCHR"/>
    <property type="match status" value="1"/>
</dbReference>
<keyword evidence="1" id="KW-0805">Transcription regulation</keyword>
<feature type="modified residue" description="4-aspartylphosphate" evidence="4">
    <location>
        <position position="65"/>
    </location>
</feature>
<dbReference type="PANTHER" id="PTHR47893:SF1">
    <property type="entry name" value="REGULATORY PROTEIN PCHR"/>
    <property type="match status" value="1"/>
</dbReference>
<dbReference type="SUPFAM" id="SSF46689">
    <property type="entry name" value="Homeodomain-like"/>
    <property type="match status" value="2"/>
</dbReference>
<organism evidence="7 8">
    <name type="scientific">Pusillimonas noertemannii</name>
    <dbReference type="NCBI Taxonomy" id="305977"/>
    <lineage>
        <taxon>Bacteria</taxon>
        <taxon>Pseudomonadati</taxon>
        <taxon>Pseudomonadota</taxon>
        <taxon>Betaproteobacteria</taxon>
        <taxon>Burkholderiales</taxon>
        <taxon>Alcaligenaceae</taxon>
        <taxon>Pusillimonas</taxon>
    </lineage>
</organism>
<reference evidence="7 8" key="1">
    <citation type="submission" date="2018-04" db="EMBL/GenBank/DDBJ databases">
        <title>Genomic Encyclopedia of Type Strains, Phase IV (KMG-IV): sequencing the most valuable type-strain genomes for metagenomic binning, comparative biology and taxonomic classification.</title>
        <authorList>
            <person name="Goeker M."/>
        </authorList>
    </citation>
    <scope>NUCLEOTIDE SEQUENCE [LARGE SCALE GENOMIC DNA]</scope>
    <source>
        <strain evidence="7 8">DSM 10065</strain>
    </source>
</reference>
<keyword evidence="4" id="KW-0597">Phosphoprotein</keyword>
<dbReference type="STRING" id="1231391.GCA_000308195_01733"/>
<dbReference type="Proteomes" id="UP000246145">
    <property type="component" value="Unassembled WGS sequence"/>
</dbReference>
<protein>
    <submittedName>
        <fullName evidence="7">AraC family two component transcriptional regulator</fullName>
    </submittedName>
</protein>
<dbReference type="InterPro" id="IPR020449">
    <property type="entry name" value="Tscrpt_reg_AraC-type_HTH"/>
</dbReference>
<dbReference type="Pfam" id="PF12833">
    <property type="entry name" value="HTH_18"/>
    <property type="match status" value="1"/>
</dbReference>
<dbReference type="SMART" id="SM00342">
    <property type="entry name" value="HTH_ARAC"/>
    <property type="match status" value="1"/>
</dbReference>
<evidence type="ECO:0000256" key="4">
    <source>
        <dbReference type="PROSITE-ProRule" id="PRU00169"/>
    </source>
</evidence>
<dbReference type="Gene3D" id="1.10.10.60">
    <property type="entry name" value="Homeodomain-like"/>
    <property type="match status" value="2"/>
</dbReference>
<dbReference type="InterPro" id="IPR011006">
    <property type="entry name" value="CheY-like_superfamily"/>
</dbReference>
<accession>A0A2U1CKA5</accession>
<evidence type="ECO:0000256" key="1">
    <source>
        <dbReference type="ARBA" id="ARBA00023015"/>
    </source>
</evidence>
<dbReference type="EMBL" id="QEKO01000004">
    <property type="protein sequence ID" value="PVY61425.1"/>
    <property type="molecule type" value="Genomic_DNA"/>
</dbReference>
<dbReference type="InterPro" id="IPR018062">
    <property type="entry name" value="HTH_AraC-typ_CS"/>
</dbReference>
<keyword evidence="2" id="KW-0238">DNA-binding</keyword>
<comment type="caution">
    <text evidence="7">The sequence shown here is derived from an EMBL/GenBank/DDBJ whole genome shotgun (WGS) entry which is preliminary data.</text>
</comment>
<dbReference type="PROSITE" id="PS50110">
    <property type="entry name" value="RESPONSE_REGULATORY"/>
    <property type="match status" value="1"/>
</dbReference>
<dbReference type="RefSeq" id="WP_116519066.1">
    <property type="nucleotide sequence ID" value="NZ_JACCEX010000004.1"/>
</dbReference>
<evidence type="ECO:0000313" key="7">
    <source>
        <dbReference type="EMBL" id="PVY61425.1"/>
    </source>
</evidence>
<evidence type="ECO:0000259" key="6">
    <source>
        <dbReference type="PROSITE" id="PS50110"/>
    </source>
</evidence>
<dbReference type="InterPro" id="IPR001789">
    <property type="entry name" value="Sig_transdc_resp-reg_receiver"/>
</dbReference>
<dbReference type="InterPro" id="IPR009057">
    <property type="entry name" value="Homeodomain-like_sf"/>
</dbReference>
<dbReference type="SUPFAM" id="SSF52172">
    <property type="entry name" value="CheY-like"/>
    <property type="match status" value="1"/>
</dbReference>
<dbReference type="SMART" id="SM00448">
    <property type="entry name" value="REC"/>
    <property type="match status" value="1"/>
</dbReference>
<dbReference type="PROSITE" id="PS00041">
    <property type="entry name" value="HTH_ARAC_FAMILY_1"/>
    <property type="match status" value="1"/>
</dbReference>
<keyword evidence="8" id="KW-1185">Reference proteome</keyword>
<dbReference type="GO" id="GO:0003700">
    <property type="term" value="F:DNA-binding transcription factor activity"/>
    <property type="evidence" value="ECO:0007669"/>
    <property type="project" value="InterPro"/>
</dbReference>
<dbReference type="InterPro" id="IPR053142">
    <property type="entry name" value="PchR_regulatory_protein"/>
</dbReference>
<sequence>MNKPDAVPQMNAEQPQLLLVDDDPDQLRLLVEALRATPWRLSLAFDGMRGYERAVAIMPDLILLDVRMPRLDGFALCRNLKANPSTAHIPILFLSSATDVDERLKGLRGGAVDYILKPYSAQEVIARVQIHLELAGKAAGRTKTDAFGASAPQAGPGAGVEPVDQDEVLVRAAQQELLSHRFHEQSLADLAAGLGVSERRLSRAFRKVLGMTLFEYLRRERMEQAKRLLMQTALSVLAVSQEAGFSSAANFATAFRDYTGMTPSEYRRRGDET</sequence>
<evidence type="ECO:0000256" key="3">
    <source>
        <dbReference type="ARBA" id="ARBA00023163"/>
    </source>
</evidence>
<evidence type="ECO:0000256" key="2">
    <source>
        <dbReference type="ARBA" id="ARBA00023125"/>
    </source>
</evidence>
<dbReference type="GO" id="GO:0043565">
    <property type="term" value="F:sequence-specific DNA binding"/>
    <property type="evidence" value="ECO:0007669"/>
    <property type="project" value="InterPro"/>
</dbReference>
<proteinExistence type="predicted"/>
<dbReference type="Gene3D" id="3.40.50.2300">
    <property type="match status" value="1"/>
</dbReference>
<dbReference type="CDD" id="cd19920">
    <property type="entry name" value="REC_PA4781-like"/>
    <property type="match status" value="1"/>
</dbReference>
<dbReference type="InterPro" id="IPR018060">
    <property type="entry name" value="HTH_AraC"/>
</dbReference>
<evidence type="ECO:0000259" key="5">
    <source>
        <dbReference type="PROSITE" id="PS01124"/>
    </source>
</evidence>
<dbReference type="GO" id="GO:0000160">
    <property type="term" value="P:phosphorelay signal transduction system"/>
    <property type="evidence" value="ECO:0007669"/>
    <property type="project" value="InterPro"/>
</dbReference>